<name>A0ABV8R6Q7_9FLAO</name>
<evidence type="ECO:0000313" key="4">
    <source>
        <dbReference type="Proteomes" id="UP001595826"/>
    </source>
</evidence>
<dbReference type="RefSeq" id="WP_377407698.1">
    <property type="nucleotide sequence ID" value="NZ_JBHSCY010000001.1"/>
</dbReference>
<proteinExistence type="predicted"/>
<organism evidence="3 4">
    <name type="scientific">Polaribacter marinivivus</name>
    <dbReference type="NCBI Taxonomy" id="1524260"/>
    <lineage>
        <taxon>Bacteria</taxon>
        <taxon>Pseudomonadati</taxon>
        <taxon>Bacteroidota</taxon>
        <taxon>Flavobacteriia</taxon>
        <taxon>Flavobacteriales</taxon>
        <taxon>Flavobacteriaceae</taxon>
    </lineage>
</organism>
<dbReference type="Gene3D" id="2.60.120.260">
    <property type="entry name" value="Galactose-binding domain-like"/>
    <property type="match status" value="3"/>
</dbReference>
<protein>
    <submittedName>
        <fullName evidence="3">T9SS type A sorting domain-containing protein</fullName>
    </submittedName>
</protein>
<accession>A0ABV8R6Q7</accession>
<comment type="caution">
    <text evidence="3">The sequence shown here is derived from an EMBL/GenBank/DDBJ whole genome shotgun (WGS) entry which is preliminary data.</text>
</comment>
<dbReference type="EMBL" id="JBHSCY010000001">
    <property type="protein sequence ID" value="MFC4267677.1"/>
    <property type="molecule type" value="Genomic_DNA"/>
</dbReference>
<keyword evidence="1" id="KW-0732">Signal</keyword>
<keyword evidence="4" id="KW-1185">Reference proteome</keyword>
<sequence length="579" mass="63872">MRKFYILILIFNINLGFSQSLPIDFETSVTTSDFQDFDGGVGTVVSNPYLDANNTSNTVGQIIRNGGKVWAGSKIVLENNLDFSVKTKITMKVYSTAPIGTTVKFKLEGTSAPAEVDAFTTVSGEWETLEWVFLEASNELNQLVFMFDFGNLGDGSATSIFYFDDIEQVTGPPAPIPTTLPINFENNVVTSDFLNYSGATVSVIANPQKNGINTSNTVGKFIKDGGEFWAGSKVLLSNNIDLSTMWQFSMKVYSTAPIGTRIKLELEGLDGKINLDYLTTVSSSWETASWNFHGVTGNYNKINFLFDFGNVGNGSSNSTFLFDDVEQIIGNSIPDQVAITLPEDFENGVLDSDFRNFSGAFTTIVANPKINANNPSATVGKFVRSGGAPWAQSKINLIDFLDFTNLSALSMKVYTEAPVGSLLKFKVESTEAAFANERNVNTTVSGDWATYTWDFSGDPPVYNVITLMLGYTTPNDASTNATFYFDDITHEKSTLSSNDELLINKIYAYPNPTKNEINLKIEDDFEVKKIEVFNILSTKLFQFNGYQNKINFSNFSKGVYILKLTLKNGSIISKKILKR</sequence>
<dbReference type="Proteomes" id="UP001595826">
    <property type="component" value="Unassembled WGS sequence"/>
</dbReference>
<gene>
    <name evidence="3" type="ORF">ACFOWD_02065</name>
</gene>
<dbReference type="Pfam" id="PF18962">
    <property type="entry name" value="Por_Secre_tail"/>
    <property type="match status" value="1"/>
</dbReference>
<reference evidence="4" key="1">
    <citation type="journal article" date="2019" name="Int. J. Syst. Evol. Microbiol.">
        <title>The Global Catalogue of Microorganisms (GCM) 10K type strain sequencing project: providing services to taxonomists for standard genome sequencing and annotation.</title>
        <authorList>
            <consortium name="The Broad Institute Genomics Platform"/>
            <consortium name="The Broad Institute Genome Sequencing Center for Infectious Disease"/>
            <person name="Wu L."/>
            <person name="Ma J."/>
        </authorList>
    </citation>
    <scope>NUCLEOTIDE SEQUENCE [LARGE SCALE GENOMIC DNA]</scope>
    <source>
        <strain evidence="4">CECT 8655</strain>
    </source>
</reference>
<evidence type="ECO:0000256" key="1">
    <source>
        <dbReference type="ARBA" id="ARBA00022729"/>
    </source>
</evidence>
<evidence type="ECO:0000313" key="3">
    <source>
        <dbReference type="EMBL" id="MFC4267677.1"/>
    </source>
</evidence>
<dbReference type="InterPro" id="IPR026444">
    <property type="entry name" value="Secre_tail"/>
</dbReference>
<evidence type="ECO:0000259" key="2">
    <source>
        <dbReference type="Pfam" id="PF18962"/>
    </source>
</evidence>
<dbReference type="NCBIfam" id="TIGR04183">
    <property type="entry name" value="Por_Secre_tail"/>
    <property type="match status" value="1"/>
</dbReference>
<feature type="domain" description="Secretion system C-terminal sorting" evidence="2">
    <location>
        <begin position="509"/>
        <end position="576"/>
    </location>
</feature>